<comment type="caution">
    <text evidence="6">The sequence shown here is derived from an EMBL/GenBank/DDBJ whole genome shotgun (WGS) entry which is preliminary data.</text>
</comment>
<dbReference type="InterPro" id="IPR052362">
    <property type="entry name" value="HTH-GbsR_regulator"/>
</dbReference>
<organism evidence="6 7">
    <name type="scientific">Nonomuraea guangzhouensis</name>
    <dbReference type="NCBI Taxonomy" id="1291555"/>
    <lineage>
        <taxon>Bacteria</taxon>
        <taxon>Bacillati</taxon>
        <taxon>Actinomycetota</taxon>
        <taxon>Actinomycetes</taxon>
        <taxon>Streptosporangiales</taxon>
        <taxon>Streptosporangiaceae</taxon>
        <taxon>Nonomuraea</taxon>
    </lineage>
</organism>
<evidence type="ECO:0000256" key="1">
    <source>
        <dbReference type="ARBA" id="ARBA00023015"/>
    </source>
</evidence>
<protein>
    <submittedName>
        <fullName evidence="6">GbsR/MarR family transcriptional regulator</fullName>
    </submittedName>
</protein>
<proteinExistence type="predicted"/>
<keyword evidence="3" id="KW-0804">Transcription</keyword>
<evidence type="ECO:0000256" key="4">
    <source>
        <dbReference type="SAM" id="MobiDB-lite"/>
    </source>
</evidence>
<name>A0ABW4G3J5_9ACTN</name>
<reference evidence="7" key="1">
    <citation type="journal article" date="2019" name="Int. J. Syst. Evol. Microbiol.">
        <title>The Global Catalogue of Microorganisms (GCM) 10K type strain sequencing project: providing services to taxonomists for standard genome sequencing and annotation.</title>
        <authorList>
            <consortium name="The Broad Institute Genomics Platform"/>
            <consortium name="The Broad Institute Genome Sequencing Center for Infectious Disease"/>
            <person name="Wu L."/>
            <person name="Ma J."/>
        </authorList>
    </citation>
    <scope>NUCLEOTIDE SEQUENCE [LARGE SCALE GENOMIC DNA]</scope>
    <source>
        <strain evidence="7">CGMCC 1.15399</strain>
    </source>
</reference>
<dbReference type="InterPro" id="IPR000835">
    <property type="entry name" value="HTH_MarR-typ"/>
</dbReference>
<dbReference type="Pfam" id="PF12802">
    <property type="entry name" value="MarR_2"/>
    <property type="match status" value="1"/>
</dbReference>
<feature type="domain" description="HTH marR-type" evidence="5">
    <location>
        <begin position="27"/>
        <end position="87"/>
    </location>
</feature>
<keyword evidence="1" id="KW-0805">Transcription regulation</keyword>
<dbReference type="RefSeq" id="WP_219535948.1">
    <property type="nucleotide sequence ID" value="NZ_JAHKRM010000027.1"/>
</dbReference>
<evidence type="ECO:0000313" key="7">
    <source>
        <dbReference type="Proteomes" id="UP001597097"/>
    </source>
</evidence>
<dbReference type="EMBL" id="JBHUCM010000008">
    <property type="protein sequence ID" value="MFD1537134.1"/>
    <property type="molecule type" value="Genomic_DNA"/>
</dbReference>
<accession>A0ABW4G3J5</accession>
<keyword evidence="2" id="KW-0238">DNA-binding</keyword>
<feature type="region of interest" description="Disordered" evidence="4">
    <location>
        <begin position="159"/>
        <end position="189"/>
    </location>
</feature>
<gene>
    <name evidence="6" type="ORF">ACFSJ0_08825</name>
</gene>
<evidence type="ECO:0000313" key="6">
    <source>
        <dbReference type="EMBL" id="MFD1537134.1"/>
    </source>
</evidence>
<sequence length="189" mass="20795">MGETFDGDRESEGARFMERFAMIMSESGYPRMAARVFAALLVSGEGRRTAAELGDQLGVGAPAISGAVKYLLRVGMITRERDPGQRRDHYRVDQAAWFKATSSSDEVFRRFEEGARDGVAVFGTGTPAGERLDEVQRFFAFLRGEVPKLMRRWQEQNAALKDGRSAEVAPTQPDDAERGQRGGDGGQGQ</sequence>
<evidence type="ECO:0000256" key="3">
    <source>
        <dbReference type="ARBA" id="ARBA00023163"/>
    </source>
</evidence>
<evidence type="ECO:0000256" key="2">
    <source>
        <dbReference type="ARBA" id="ARBA00023125"/>
    </source>
</evidence>
<dbReference type="Proteomes" id="UP001597097">
    <property type="component" value="Unassembled WGS sequence"/>
</dbReference>
<dbReference type="PANTHER" id="PTHR38465:SF2">
    <property type="entry name" value="HTH-TYPE TRANSCRIPTIONAL REGULATOR MMPR5"/>
    <property type="match status" value="1"/>
</dbReference>
<keyword evidence="7" id="KW-1185">Reference proteome</keyword>
<dbReference type="PANTHER" id="PTHR38465">
    <property type="entry name" value="HTH-TYPE TRANSCRIPTIONAL REGULATOR MJ1563-RELATED"/>
    <property type="match status" value="1"/>
</dbReference>
<evidence type="ECO:0000259" key="5">
    <source>
        <dbReference type="Pfam" id="PF12802"/>
    </source>
</evidence>